<organism evidence="2 3">
    <name type="scientific">Emticicia oligotrophica (strain DSM 17448 / CIP 109782 / MTCC 6937 / GPTSA100-15)</name>
    <dbReference type="NCBI Taxonomy" id="929562"/>
    <lineage>
        <taxon>Bacteria</taxon>
        <taxon>Pseudomonadati</taxon>
        <taxon>Bacteroidota</taxon>
        <taxon>Cytophagia</taxon>
        <taxon>Cytophagales</taxon>
        <taxon>Leadbetterellaceae</taxon>
        <taxon>Emticicia</taxon>
    </lineage>
</organism>
<dbReference type="Proteomes" id="UP000002875">
    <property type="component" value="Chromosome"/>
</dbReference>
<protein>
    <submittedName>
        <fullName evidence="2">Regulatory protein MerR</fullName>
    </submittedName>
</protein>
<name>A0ABN4AR37_EMTOG</name>
<accession>A0ABN4AR37</accession>
<dbReference type="Pfam" id="PF13411">
    <property type="entry name" value="MerR_1"/>
    <property type="match status" value="1"/>
</dbReference>
<gene>
    <name evidence="2" type="ordered locus">Emtol_3854</name>
</gene>
<dbReference type="Gene3D" id="1.10.1660.10">
    <property type="match status" value="1"/>
</dbReference>
<dbReference type="SMART" id="SM00422">
    <property type="entry name" value="HTH_MERR"/>
    <property type="match status" value="1"/>
</dbReference>
<keyword evidence="3" id="KW-1185">Reference proteome</keyword>
<dbReference type="InterPro" id="IPR009061">
    <property type="entry name" value="DNA-bd_dom_put_sf"/>
</dbReference>
<evidence type="ECO:0000313" key="2">
    <source>
        <dbReference type="EMBL" id="AFK04980.1"/>
    </source>
</evidence>
<proteinExistence type="predicted"/>
<reference evidence="2 3" key="1">
    <citation type="submission" date="2011-07" db="EMBL/GenBank/DDBJ databases">
        <title>The complete genome of chromosome of Emticicia oligotrophica DSM 17448.</title>
        <authorList>
            <consortium name="US DOE Joint Genome Institute (JGI-PGF)"/>
            <person name="Lucas S."/>
            <person name="Han J."/>
            <person name="Lapidus A."/>
            <person name="Bruce D."/>
            <person name="Goodwin L."/>
            <person name="Pitluck S."/>
            <person name="Peters L."/>
            <person name="Kyrpides N."/>
            <person name="Mavromatis K."/>
            <person name="Ivanova N."/>
            <person name="Ovchinnikova G."/>
            <person name="Teshima H."/>
            <person name="Detter J.C."/>
            <person name="Tapia R."/>
            <person name="Han C."/>
            <person name="Land M."/>
            <person name="Hauser L."/>
            <person name="Markowitz V."/>
            <person name="Cheng J.-F."/>
            <person name="Hugenholtz P."/>
            <person name="Woyke T."/>
            <person name="Wu D."/>
            <person name="Tindall B."/>
            <person name="Pomrenke H."/>
            <person name="Brambilla E."/>
            <person name="Klenk H.-P."/>
            <person name="Eisen J.A."/>
        </authorList>
    </citation>
    <scope>NUCLEOTIDE SEQUENCE [LARGE SCALE GENOMIC DNA]</scope>
    <source>
        <strain evidence="2 3">DSM 17448</strain>
    </source>
</reference>
<evidence type="ECO:0000313" key="3">
    <source>
        <dbReference type="Proteomes" id="UP000002875"/>
    </source>
</evidence>
<dbReference type="SUPFAM" id="SSF46955">
    <property type="entry name" value="Putative DNA-binding domain"/>
    <property type="match status" value="1"/>
</dbReference>
<feature type="domain" description="HTH merR-type" evidence="1">
    <location>
        <begin position="5"/>
        <end position="28"/>
    </location>
</feature>
<dbReference type="InterPro" id="IPR000551">
    <property type="entry name" value="MerR-type_HTH_dom"/>
</dbReference>
<evidence type="ECO:0000259" key="1">
    <source>
        <dbReference type="PROSITE" id="PS50937"/>
    </source>
</evidence>
<dbReference type="EMBL" id="CP002961">
    <property type="protein sequence ID" value="AFK04980.1"/>
    <property type="molecule type" value="Genomic_DNA"/>
</dbReference>
<sequence length="103" mass="11986">MVRLYYSTSEVAEILDVNVSLIRFYEKKFNLKFKRNGKERQITEHDIEKLREIINTAGKGSLTLKGVKQKLSNKSDENKNKNALVNKLLTIRAFLKETLDEIN</sequence>
<dbReference type="PROSITE" id="PS50937">
    <property type="entry name" value="HTH_MERR_2"/>
    <property type="match status" value="1"/>
</dbReference>
<dbReference type="RefSeq" id="WP_015030668.1">
    <property type="nucleotide sequence ID" value="NC_018748.1"/>
</dbReference>